<feature type="domain" description="GAT" evidence="7">
    <location>
        <begin position="237"/>
        <end position="325"/>
    </location>
</feature>
<evidence type="ECO:0000256" key="3">
    <source>
        <dbReference type="ARBA" id="ARBA00022927"/>
    </source>
</evidence>
<feature type="compositionally biased region" description="Basic residues" evidence="5">
    <location>
        <begin position="192"/>
        <end position="202"/>
    </location>
</feature>
<evidence type="ECO:0000256" key="5">
    <source>
        <dbReference type="SAM" id="MobiDB-lite"/>
    </source>
</evidence>
<feature type="region of interest" description="Disordered" evidence="5">
    <location>
        <begin position="344"/>
        <end position="470"/>
    </location>
</feature>
<keyword evidence="3" id="KW-0653">Protein transport</keyword>
<name>A0ABQ8YHJ4_9EUKA</name>
<sequence length="582" mass="68554">MAEWDVAIVLIGVRFPDSKQYLVTILDSLNFLSFFDIEKATSETLLTTNWKLNYKLVFCILQSEQEEEPYLKSIKKRLTKRNPKIRLLALHLLDLSVRYCTRLARYIMKEDYMKVLIKIIKRKRTNPTEDCDYALFLLHKWARGFKKNLFFQQQYAKLLQEGFEFPSKSQFDPLPRLPEKYKPILKKIRLQKKKLKKEKKKSMLYGGNSKQSTQSAQSKKPKQSKQTNNQENDSKNKNDFSIENFINSSEEISNLLIEILINYQKEQNIQADEIATKLVKNCNNIQIQFVPLIQNTKIKQQQMNKILFINDEINRALNLYDQVLKFGTVQKKSRDFHEKLMLQREKQRLEKENNKKEKENILEKQNNQQTDNKTKEEKINKNDSSQINSEKDNKKEEKQKTNENEKEKKNEKENEKDNKKDENKNENDNEKNENENENNENKNKAENINEKKNKKENETENNKEKTKSVEELLQDVDIDLNDNDLNKTNNEITSQSTLEDILSMEEINTATNNENLTKTENQDQKAEIMTDKELDSLLLSLGINDEQDPQKKENSTSNLSTENQEIDLDIDLLISGNGDEKD</sequence>
<evidence type="ECO:0000259" key="6">
    <source>
        <dbReference type="PROSITE" id="PS50179"/>
    </source>
</evidence>
<dbReference type="Pfam" id="PF00790">
    <property type="entry name" value="VHS"/>
    <property type="match status" value="1"/>
</dbReference>
<dbReference type="SMART" id="SM00288">
    <property type="entry name" value="VHS"/>
    <property type="match status" value="1"/>
</dbReference>
<dbReference type="SUPFAM" id="SSF89009">
    <property type="entry name" value="GAT-like domain"/>
    <property type="match status" value="1"/>
</dbReference>
<dbReference type="PANTHER" id="PTHR45898:SF4">
    <property type="entry name" value="TARGET OF MYB PROTEIN 1"/>
    <property type="match status" value="1"/>
</dbReference>
<feature type="region of interest" description="Disordered" evidence="5">
    <location>
        <begin position="542"/>
        <end position="582"/>
    </location>
</feature>
<dbReference type="Proteomes" id="UP001150062">
    <property type="component" value="Unassembled WGS sequence"/>
</dbReference>
<evidence type="ECO:0000256" key="1">
    <source>
        <dbReference type="ARBA" id="ARBA00004170"/>
    </source>
</evidence>
<comment type="subcellular location">
    <subcellularLocation>
        <location evidence="1">Membrane</location>
        <topology evidence="1">Peripheral membrane protein</topology>
    </subcellularLocation>
</comment>
<dbReference type="InterPro" id="IPR002014">
    <property type="entry name" value="VHS_dom"/>
</dbReference>
<keyword evidence="4" id="KW-0472">Membrane</keyword>
<accession>A0ABQ8YHJ4</accession>
<dbReference type="PROSITE" id="PS50179">
    <property type="entry name" value="VHS"/>
    <property type="match status" value="1"/>
</dbReference>
<proteinExistence type="predicted"/>
<evidence type="ECO:0000256" key="4">
    <source>
        <dbReference type="ARBA" id="ARBA00023136"/>
    </source>
</evidence>
<dbReference type="InterPro" id="IPR004152">
    <property type="entry name" value="GAT_dom"/>
</dbReference>
<dbReference type="PROSITE" id="PS50909">
    <property type="entry name" value="GAT"/>
    <property type="match status" value="1"/>
</dbReference>
<evidence type="ECO:0000256" key="2">
    <source>
        <dbReference type="ARBA" id="ARBA00022448"/>
    </source>
</evidence>
<feature type="compositionally biased region" description="Basic and acidic residues" evidence="5">
    <location>
        <begin position="372"/>
        <end position="381"/>
    </location>
</feature>
<feature type="compositionally biased region" description="Basic and acidic residues" evidence="5">
    <location>
        <begin position="389"/>
        <end position="470"/>
    </location>
</feature>
<dbReference type="InterPro" id="IPR044836">
    <property type="entry name" value="TOL_plant"/>
</dbReference>
<comment type="caution">
    <text evidence="8">The sequence shown here is derived from an EMBL/GenBank/DDBJ whole genome shotgun (WGS) entry which is preliminary data.</text>
</comment>
<keyword evidence="9" id="KW-1185">Reference proteome</keyword>
<dbReference type="EMBL" id="JAOAOG010000166">
    <property type="protein sequence ID" value="KAJ6244051.1"/>
    <property type="molecule type" value="Genomic_DNA"/>
</dbReference>
<dbReference type="SUPFAM" id="SSF48464">
    <property type="entry name" value="ENTH/VHS domain"/>
    <property type="match status" value="1"/>
</dbReference>
<evidence type="ECO:0000259" key="7">
    <source>
        <dbReference type="PROSITE" id="PS50909"/>
    </source>
</evidence>
<reference evidence="8" key="1">
    <citation type="submission" date="2022-08" db="EMBL/GenBank/DDBJ databases">
        <title>Novel sulfate-reducing endosymbionts in the free-living metamonad Anaeramoeba.</title>
        <authorList>
            <person name="Jerlstrom-Hultqvist J."/>
            <person name="Cepicka I."/>
            <person name="Gallot-Lavallee L."/>
            <person name="Salas-Leiva D."/>
            <person name="Curtis B.A."/>
            <person name="Zahonova K."/>
            <person name="Pipaliya S."/>
            <person name="Dacks J."/>
            <person name="Roger A.J."/>
        </authorList>
    </citation>
    <scope>NUCLEOTIDE SEQUENCE</scope>
    <source>
        <strain evidence="8">Schooner1</strain>
    </source>
</reference>
<feature type="compositionally biased region" description="Basic and acidic residues" evidence="5">
    <location>
        <begin position="344"/>
        <end position="362"/>
    </location>
</feature>
<evidence type="ECO:0008006" key="10">
    <source>
        <dbReference type="Google" id="ProtNLM"/>
    </source>
</evidence>
<dbReference type="InterPro" id="IPR008942">
    <property type="entry name" value="ENTH_VHS"/>
</dbReference>
<gene>
    <name evidence="8" type="ORF">M0813_21310</name>
</gene>
<keyword evidence="2" id="KW-0813">Transport</keyword>
<dbReference type="InterPro" id="IPR038425">
    <property type="entry name" value="GAT_sf"/>
</dbReference>
<dbReference type="Gene3D" id="1.25.40.90">
    <property type="match status" value="1"/>
</dbReference>
<evidence type="ECO:0000313" key="9">
    <source>
        <dbReference type="Proteomes" id="UP001150062"/>
    </source>
</evidence>
<dbReference type="Gene3D" id="1.20.58.160">
    <property type="match status" value="1"/>
</dbReference>
<evidence type="ECO:0000313" key="8">
    <source>
        <dbReference type="EMBL" id="KAJ6244051.1"/>
    </source>
</evidence>
<feature type="region of interest" description="Disordered" evidence="5">
    <location>
        <begin position="192"/>
        <end position="239"/>
    </location>
</feature>
<dbReference type="PANTHER" id="PTHR45898">
    <property type="entry name" value="TOM1-LIKE PROTEIN"/>
    <property type="match status" value="1"/>
</dbReference>
<organism evidence="8 9">
    <name type="scientific">Anaeramoeba flamelloides</name>
    <dbReference type="NCBI Taxonomy" id="1746091"/>
    <lineage>
        <taxon>Eukaryota</taxon>
        <taxon>Metamonada</taxon>
        <taxon>Anaeramoebidae</taxon>
        <taxon>Anaeramoeba</taxon>
    </lineage>
</organism>
<feature type="compositionally biased region" description="Low complexity" evidence="5">
    <location>
        <begin position="209"/>
        <end position="218"/>
    </location>
</feature>
<feature type="domain" description="VHS" evidence="6">
    <location>
        <begin position="40"/>
        <end position="166"/>
    </location>
</feature>
<protein>
    <recommendedName>
        <fullName evidence="10">VHS domain-containing protein</fullName>
    </recommendedName>
</protein>